<dbReference type="InterPro" id="IPR004626">
    <property type="entry name" value="RarD"/>
</dbReference>
<dbReference type="SUPFAM" id="SSF103481">
    <property type="entry name" value="Multidrug resistance efflux transporter EmrE"/>
    <property type="match status" value="2"/>
</dbReference>
<dbReference type="NCBIfam" id="TIGR00688">
    <property type="entry name" value="rarD"/>
    <property type="match status" value="1"/>
</dbReference>
<evidence type="ECO:0000256" key="4">
    <source>
        <dbReference type="ARBA" id="ARBA00022475"/>
    </source>
</evidence>
<dbReference type="PANTHER" id="PTHR22911">
    <property type="entry name" value="ACYL-MALONYL CONDENSING ENZYME-RELATED"/>
    <property type="match status" value="1"/>
</dbReference>
<feature type="transmembrane region" description="Helical" evidence="8">
    <location>
        <begin position="232"/>
        <end position="254"/>
    </location>
</feature>
<dbReference type="InterPro" id="IPR000620">
    <property type="entry name" value="EamA_dom"/>
</dbReference>
<evidence type="ECO:0000259" key="9">
    <source>
        <dbReference type="Pfam" id="PF00892"/>
    </source>
</evidence>
<feature type="transmembrane region" description="Helical" evidence="8">
    <location>
        <begin position="260"/>
        <end position="278"/>
    </location>
</feature>
<dbReference type="EMBL" id="FOFS01000011">
    <property type="protein sequence ID" value="SEQ81458.1"/>
    <property type="molecule type" value="Genomic_DNA"/>
</dbReference>
<name>A0A1H9J3U6_9GAMM</name>
<dbReference type="PANTHER" id="PTHR22911:SF137">
    <property type="entry name" value="SOLUTE CARRIER FAMILY 35 MEMBER G2-RELATED"/>
    <property type="match status" value="1"/>
</dbReference>
<keyword evidence="3" id="KW-0813">Transport</keyword>
<reference evidence="10 11" key="1">
    <citation type="submission" date="2016-10" db="EMBL/GenBank/DDBJ databases">
        <authorList>
            <person name="de Groot N.N."/>
        </authorList>
    </citation>
    <scope>NUCLEOTIDE SEQUENCE [LARGE SCALE GENOMIC DNA]</scope>
    <source>
        <strain evidence="10 11">DSM 25927</strain>
    </source>
</reference>
<keyword evidence="11" id="KW-1185">Reference proteome</keyword>
<evidence type="ECO:0000256" key="7">
    <source>
        <dbReference type="ARBA" id="ARBA00023136"/>
    </source>
</evidence>
<keyword evidence="7 8" id="KW-0472">Membrane</keyword>
<organism evidence="10 11">
    <name type="scientific">Solimonas aquatica</name>
    <dbReference type="NCBI Taxonomy" id="489703"/>
    <lineage>
        <taxon>Bacteria</taxon>
        <taxon>Pseudomonadati</taxon>
        <taxon>Pseudomonadota</taxon>
        <taxon>Gammaproteobacteria</taxon>
        <taxon>Nevskiales</taxon>
        <taxon>Nevskiaceae</taxon>
        <taxon>Solimonas</taxon>
    </lineage>
</organism>
<evidence type="ECO:0000256" key="8">
    <source>
        <dbReference type="SAM" id="Phobius"/>
    </source>
</evidence>
<comment type="similarity">
    <text evidence="2">Belongs to the EamA transporter family.</text>
</comment>
<feature type="transmembrane region" description="Helical" evidence="8">
    <location>
        <begin position="96"/>
        <end position="114"/>
    </location>
</feature>
<feature type="domain" description="EamA" evidence="9">
    <location>
        <begin position="4"/>
        <end position="137"/>
    </location>
</feature>
<evidence type="ECO:0000256" key="1">
    <source>
        <dbReference type="ARBA" id="ARBA00004651"/>
    </source>
</evidence>
<feature type="transmembrane region" description="Helical" evidence="8">
    <location>
        <begin position="172"/>
        <end position="192"/>
    </location>
</feature>
<dbReference type="RefSeq" id="WP_093287376.1">
    <property type="nucleotide sequence ID" value="NZ_FOFS01000011.1"/>
</dbReference>
<dbReference type="Proteomes" id="UP000199233">
    <property type="component" value="Unassembled WGS sequence"/>
</dbReference>
<dbReference type="OrthoDB" id="369870at2"/>
<feature type="transmembrane region" description="Helical" evidence="8">
    <location>
        <begin position="207"/>
        <end position="225"/>
    </location>
</feature>
<feature type="domain" description="EamA" evidence="9">
    <location>
        <begin position="145"/>
        <end position="275"/>
    </location>
</feature>
<protein>
    <submittedName>
        <fullName evidence="10">Chloramphenicol-sensitive protein RarD</fullName>
    </submittedName>
</protein>
<dbReference type="STRING" id="489703.SAMN04488038_1119"/>
<comment type="subcellular location">
    <subcellularLocation>
        <location evidence="1">Cell membrane</location>
        <topology evidence="1">Multi-pass membrane protein</topology>
    </subcellularLocation>
</comment>
<feature type="transmembrane region" description="Helical" evidence="8">
    <location>
        <begin position="144"/>
        <end position="160"/>
    </location>
</feature>
<keyword evidence="4" id="KW-1003">Cell membrane</keyword>
<feature type="transmembrane region" description="Helical" evidence="8">
    <location>
        <begin position="63"/>
        <end position="84"/>
    </location>
</feature>
<feature type="transmembrane region" description="Helical" evidence="8">
    <location>
        <begin position="121"/>
        <end position="138"/>
    </location>
</feature>
<feature type="transmembrane region" description="Helical" evidence="8">
    <location>
        <begin position="5"/>
        <end position="22"/>
    </location>
</feature>
<dbReference type="InterPro" id="IPR037185">
    <property type="entry name" value="EmrE-like"/>
</dbReference>
<evidence type="ECO:0000313" key="10">
    <source>
        <dbReference type="EMBL" id="SEQ81458.1"/>
    </source>
</evidence>
<evidence type="ECO:0000256" key="5">
    <source>
        <dbReference type="ARBA" id="ARBA00022692"/>
    </source>
</evidence>
<dbReference type="GO" id="GO:0005886">
    <property type="term" value="C:plasma membrane"/>
    <property type="evidence" value="ECO:0007669"/>
    <property type="project" value="UniProtKB-SubCell"/>
</dbReference>
<evidence type="ECO:0000256" key="3">
    <source>
        <dbReference type="ARBA" id="ARBA00022448"/>
    </source>
</evidence>
<dbReference type="Gene3D" id="1.10.3730.20">
    <property type="match status" value="1"/>
</dbReference>
<proteinExistence type="inferred from homology"/>
<gene>
    <name evidence="10" type="ORF">SAMN04488038_1119</name>
</gene>
<sequence length="294" mass="32015">MREGLLAAVGAYLLWGLFPIYWRLLREVPAMQIMAHRVLWCCLFVFAYLGLREGMAWRREIKPRTLGLLIASALLIGSNWWLYIWAVNAGHIVETSFGYFINPLVSVLLGVVVLRERLNAWQWLAVACAGAGVVYLSWQTGHLPLIALALALSFGGYGLIRKIAVVPAVHGLAVESAVLLLPALALLGWAHGHGQGVFGHSALRTEVLLVVSGLVTALPLVLFAYGARRIPLSLVGILQYLAPTLQLGCGVLLYHEGFSPVQAVGFSLIWAALLIYAADSFWRARRAVAVTVTG</sequence>
<evidence type="ECO:0000313" key="11">
    <source>
        <dbReference type="Proteomes" id="UP000199233"/>
    </source>
</evidence>
<feature type="transmembrane region" description="Helical" evidence="8">
    <location>
        <begin position="34"/>
        <end position="51"/>
    </location>
</feature>
<accession>A0A1H9J3U6</accession>
<dbReference type="AlphaFoldDB" id="A0A1H9J3U6"/>
<evidence type="ECO:0000256" key="2">
    <source>
        <dbReference type="ARBA" id="ARBA00007362"/>
    </source>
</evidence>
<keyword evidence="5 8" id="KW-0812">Transmembrane</keyword>
<dbReference type="Pfam" id="PF00892">
    <property type="entry name" value="EamA"/>
    <property type="match status" value="2"/>
</dbReference>
<keyword evidence="6 8" id="KW-1133">Transmembrane helix</keyword>
<evidence type="ECO:0000256" key="6">
    <source>
        <dbReference type="ARBA" id="ARBA00022989"/>
    </source>
</evidence>